<protein>
    <recommendedName>
        <fullName evidence="6">Na(+)/H(+) antiporter NhaA</fullName>
    </recommendedName>
    <alternativeName>
        <fullName evidence="6">Sodium/proton antiporter NhaA</fullName>
    </alternativeName>
</protein>
<dbReference type="Proteomes" id="UP000244450">
    <property type="component" value="Unassembled WGS sequence"/>
</dbReference>
<keyword evidence="5 6" id="KW-0472">Membrane</keyword>
<keyword evidence="6" id="KW-0813">Transport</keyword>
<reference evidence="7 8" key="1">
    <citation type="submission" date="2018-04" db="EMBL/GenBank/DDBJ databases">
        <title>Chitinophaga fuyangensis sp. nov., isolated from soil in a chemical factory.</title>
        <authorList>
            <person name="Chen K."/>
        </authorList>
    </citation>
    <scope>NUCLEOTIDE SEQUENCE [LARGE SCALE GENOMIC DNA]</scope>
    <source>
        <strain evidence="7 8">LY-1</strain>
    </source>
</reference>
<evidence type="ECO:0000256" key="2">
    <source>
        <dbReference type="ARBA" id="ARBA00022475"/>
    </source>
</evidence>
<comment type="function">
    <text evidence="6">Na(+)/H(+) antiporter that extrudes sodium in exchange for external protons.</text>
</comment>
<feature type="transmembrane region" description="Helical" evidence="6">
    <location>
        <begin position="218"/>
        <end position="245"/>
    </location>
</feature>
<feature type="transmembrane region" description="Helical" evidence="6">
    <location>
        <begin position="158"/>
        <end position="179"/>
    </location>
</feature>
<keyword evidence="4 6" id="KW-1133">Transmembrane helix</keyword>
<keyword evidence="6" id="KW-0050">Antiport</keyword>
<gene>
    <name evidence="6 7" type="primary">nhaA</name>
    <name evidence="7" type="ORF">DCC81_24570</name>
</gene>
<dbReference type="InterPro" id="IPR004670">
    <property type="entry name" value="NhaA"/>
</dbReference>
<evidence type="ECO:0000256" key="1">
    <source>
        <dbReference type="ARBA" id="ARBA00004429"/>
    </source>
</evidence>
<keyword evidence="6" id="KW-0739">Sodium transport</keyword>
<dbReference type="PANTHER" id="PTHR30341">
    <property type="entry name" value="SODIUM ION/PROTON ANTIPORTER NHAA-RELATED"/>
    <property type="match status" value="1"/>
</dbReference>
<dbReference type="AlphaFoldDB" id="A0A2T7BBK1"/>
<dbReference type="PANTHER" id="PTHR30341:SF0">
    <property type="entry name" value="NA(+)_H(+) ANTIPORTER NHAA"/>
    <property type="match status" value="1"/>
</dbReference>
<feature type="transmembrane region" description="Helical" evidence="6">
    <location>
        <begin position="359"/>
        <end position="378"/>
    </location>
</feature>
<name>A0A2T7BBK1_9BACT</name>
<comment type="catalytic activity">
    <reaction evidence="6">
        <text>Na(+)(in) + 2 H(+)(out) = Na(+)(out) + 2 H(+)(in)</text>
        <dbReference type="Rhea" id="RHEA:29251"/>
        <dbReference type="ChEBI" id="CHEBI:15378"/>
        <dbReference type="ChEBI" id="CHEBI:29101"/>
    </reaction>
</comment>
<dbReference type="NCBIfam" id="NF007112">
    <property type="entry name" value="PRK09561.1"/>
    <property type="match status" value="1"/>
</dbReference>
<evidence type="ECO:0000313" key="7">
    <source>
        <dbReference type="EMBL" id="PUZ21766.1"/>
    </source>
</evidence>
<keyword evidence="3 6" id="KW-0812">Transmembrane</keyword>
<feature type="transmembrane region" description="Helical" evidence="6">
    <location>
        <begin position="60"/>
        <end position="79"/>
    </location>
</feature>
<feature type="transmembrane region" description="Helical" evidence="6">
    <location>
        <begin position="130"/>
        <end position="149"/>
    </location>
</feature>
<comment type="similarity">
    <text evidence="6">Belongs to the NhaA Na(+)/H(+) (TC 2.A.33) antiporter family.</text>
</comment>
<keyword evidence="8" id="KW-1185">Reference proteome</keyword>
<comment type="caution">
    <text evidence="7">The sequence shown here is derived from an EMBL/GenBank/DDBJ whole genome shotgun (WGS) entry which is preliminary data.</text>
</comment>
<evidence type="ECO:0000256" key="6">
    <source>
        <dbReference type="HAMAP-Rule" id="MF_01844"/>
    </source>
</evidence>
<feature type="transmembrane region" description="Helical" evidence="6">
    <location>
        <begin position="185"/>
        <end position="206"/>
    </location>
</feature>
<accession>A0A2T7BBK1</accession>
<keyword evidence="6" id="KW-0915">Sodium</keyword>
<keyword evidence="2 6" id="KW-1003">Cell membrane</keyword>
<dbReference type="RefSeq" id="WP_108689415.1">
    <property type="nucleotide sequence ID" value="NZ_QCYK01000004.1"/>
</dbReference>
<dbReference type="HAMAP" id="MF_01844">
    <property type="entry name" value="NhaA"/>
    <property type="match status" value="1"/>
</dbReference>
<comment type="subcellular location">
    <subcellularLocation>
        <location evidence="1">Cell inner membrane</location>
        <topology evidence="1">Multi-pass membrane protein</topology>
    </subcellularLocation>
    <subcellularLocation>
        <location evidence="6">Cell membrane</location>
        <topology evidence="6">Multi-pass membrane protein</topology>
    </subcellularLocation>
</comment>
<evidence type="ECO:0000256" key="4">
    <source>
        <dbReference type="ARBA" id="ARBA00022989"/>
    </source>
</evidence>
<organism evidence="7 8">
    <name type="scientific">Chitinophaga parva</name>
    <dbReference type="NCBI Taxonomy" id="2169414"/>
    <lineage>
        <taxon>Bacteria</taxon>
        <taxon>Pseudomonadati</taxon>
        <taxon>Bacteroidota</taxon>
        <taxon>Chitinophagia</taxon>
        <taxon>Chitinophagales</taxon>
        <taxon>Chitinophagaceae</taxon>
        <taxon>Chitinophaga</taxon>
    </lineage>
</organism>
<proteinExistence type="inferred from homology"/>
<feature type="transmembrane region" description="Helical" evidence="6">
    <location>
        <begin position="328"/>
        <end position="347"/>
    </location>
</feature>
<dbReference type="EMBL" id="QCYK01000004">
    <property type="protein sequence ID" value="PUZ21766.1"/>
    <property type="molecule type" value="Genomic_DNA"/>
</dbReference>
<dbReference type="NCBIfam" id="TIGR00773">
    <property type="entry name" value="NhaA"/>
    <property type="match status" value="1"/>
</dbReference>
<dbReference type="GO" id="GO:0006885">
    <property type="term" value="P:regulation of pH"/>
    <property type="evidence" value="ECO:0007669"/>
    <property type="project" value="UniProtKB-UniRule"/>
</dbReference>
<evidence type="ECO:0000313" key="8">
    <source>
        <dbReference type="Proteomes" id="UP000244450"/>
    </source>
</evidence>
<dbReference type="InterPro" id="IPR023171">
    <property type="entry name" value="Na/H_antiporter_dom_sf"/>
</dbReference>
<dbReference type="GO" id="GO:0005886">
    <property type="term" value="C:plasma membrane"/>
    <property type="evidence" value="ECO:0007669"/>
    <property type="project" value="UniProtKB-SubCell"/>
</dbReference>
<evidence type="ECO:0000256" key="5">
    <source>
        <dbReference type="ARBA" id="ARBA00023136"/>
    </source>
</evidence>
<keyword evidence="6" id="KW-0406">Ion transport</keyword>
<dbReference type="Pfam" id="PF06965">
    <property type="entry name" value="Na_H_antiport_1"/>
    <property type="match status" value="1"/>
</dbReference>
<feature type="transmembrane region" description="Helical" evidence="6">
    <location>
        <begin position="99"/>
        <end position="118"/>
    </location>
</feature>
<feature type="transmembrane region" description="Helical" evidence="6">
    <location>
        <begin position="288"/>
        <end position="308"/>
    </location>
</feature>
<dbReference type="OrthoDB" id="9808135at2"/>
<sequence length="382" mass="41041">MAVRSYSRTWLHDLIKDSRSIGILLLLCTLLSLSLANSPLQQAWKHFWEMPTPAPSFLHLPHDILAWVNDALMATFFLLAGMEIKRELVNGALSSLQKALMPALAALGGMLCPALLYLSVNAGTHLQSGWAIPMATDIAFSLGILSLLGRRVPPAVKVLLMALAIIDDLGAIATIAIFYTDALHWAYLGGAAACMAILVVLNMSGVKRTGWYLAAGTALWYCMFNSGIHATIAGVLLAFCMPLTVTHTLEHRIHVPVNFIVMPLFALANTAIQLPWPMGPALVHPLSVAIMLGLFAGKPLGILLFSWLGVKTRLVALPESLGWKQLLGMGFMAGIGFTMSIFIATLAFSDALLQDIAKIGIIAASLLAGVTGFLYFAALKKK</sequence>
<evidence type="ECO:0000256" key="3">
    <source>
        <dbReference type="ARBA" id="ARBA00022692"/>
    </source>
</evidence>
<dbReference type="GO" id="GO:0015385">
    <property type="term" value="F:sodium:proton antiporter activity"/>
    <property type="evidence" value="ECO:0007669"/>
    <property type="project" value="UniProtKB-UniRule"/>
</dbReference>
<dbReference type="Gene3D" id="1.20.1530.10">
    <property type="entry name" value="Na+/H+ antiporter like domain"/>
    <property type="match status" value="1"/>
</dbReference>